<gene>
    <name evidence="1" type="ORF">FC093_06215</name>
</gene>
<name>A0A4U3L9E4_9BACT</name>
<dbReference type="AlphaFoldDB" id="A0A4U3L9E4"/>
<dbReference type="Gene3D" id="3.40.50.2000">
    <property type="entry name" value="Glycogen Phosphorylase B"/>
    <property type="match status" value="2"/>
</dbReference>
<sequence>MKKVLFVYKYLPQYRIDFFQNLKEELLNDDIQLELIYGKSKNGNELRGDEVDLPWATYVPNRSFKIGNSELVWQPCFRKVKGATMIIVQPEIKLLLNYYLMISRHFQKYKLGFWGHGRNMQGAPNSLRNKFNNVLLNKCDWWFAYTTGVKGYLLSHNYTERNITVVQNAIDTFSLSYHYNKLTDSEVNALKDQLGIKGDKTGIYCGAMYREKRIDFILEACYKIKGEIPEFNMIFIGAGVEADKVKRASEANKWIHYIGPKFGLDRVVYFKVSTIQLMPSAVGLGILDSFALETPIITTDSPFHGPEIDYLENNKNGVITKNSLESYVERILNIFKTDQYKDLTQGCKSSVSLYTVEVMVKNFKDGILSCLNN</sequence>
<dbReference type="RefSeq" id="WP_137260882.1">
    <property type="nucleotide sequence ID" value="NZ_SZQL01000003.1"/>
</dbReference>
<dbReference type="Proteomes" id="UP000305848">
    <property type="component" value="Unassembled WGS sequence"/>
</dbReference>
<dbReference type="OrthoDB" id="9787293at2"/>
<evidence type="ECO:0000313" key="2">
    <source>
        <dbReference type="Proteomes" id="UP000305848"/>
    </source>
</evidence>
<comment type="caution">
    <text evidence="1">The sequence shown here is derived from an EMBL/GenBank/DDBJ whole genome shotgun (WGS) entry which is preliminary data.</text>
</comment>
<evidence type="ECO:0000313" key="1">
    <source>
        <dbReference type="EMBL" id="TKK70337.1"/>
    </source>
</evidence>
<keyword evidence="1" id="KW-0808">Transferase</keyword>
<dbReference type="InterPro" id="IPR050194">
    <property type="entry name" value="Glycosyltransferase_grp1"/>
</dbReference>
<organism evidence="1 2">
    <name type="scientific">Ilyomonas limi</name>
    <dbReference type="NCBI Taxonomy" id="2575867"/>
    <lineage>
        <taxon>Bacteria</taxon>
        <taxon>Pseudomonadati</taxon>
        <taxon>Bacteroidota</taxon>
        <taxon>Chitinophagia</taxon>
        <taxon>Chitinophagales</taxon>
        <taxon>Chitinophagaceae</taxon>
        <taxon>Ilyomonas</taxon>
    </lineage>
</organism>
<keyword evidence="2" id="KW-1185">Reference proteome</keyword>
<dbReference type="PANTHER" id="PTHR45947">
    <property type="entry name" value="SULFOQUINOVOSYL TRANSFERASE SQD2"/>
    <property type="match status" value="1"/>
</dbReference>
<dbReference type="Pfam" id="PF13692">
    <property type="entry name" value="Glyco_trans_1_4"/>
    <property type="match status" value="1"/>
</dbReference>
<reference evidence="1 2" key="1">
    <citation type="submission" date="2019-05" db="EMBL/GenBank/DDBJ databases">
        <title>Panacibacter sp. strain 17mud1-8 Genome sequencing and assembly.</title>
        <authorList>
            <person name="Chhetri G."/>
        </authorList>
    </citation>
    <scope>NUCLEOTIDE SEQUENCE [LARGE SCALE GENOMIC DNA]</scope>
    <source>
        <strain evidence="1 2">17mud1-8</strain>
    </source>
</reference>
<accession>A0A4U3L9E4</accession>
<dbReference type="GO" id="GO:0016758">
    <property type="term" value="F:hexosyltransferase activity"/>
    <property type="evidence" value="ECO:0007669"/>
    <property type="project" value="TreeGrafter"/>
</dbReference>
<dbReference type="PANTHER" id="PTHR45947:SF3">
    <property type="entry name" value="SULFOQUINOVOSYL TRANSFERASE SQD2"/>
    <property type="match status" value="1"/>
</dbReference>
<dbReference type="EMBL" id="SZQL01000003">
    <property type="protein sequence ID" value="TKK70337.1"/>
    <property type="molecule type" value="Genomic_DNA"/>
</dbReference>
<protein>
    <submittedName>
        <fullName evidence="1">Glycosyltransferase</fullName>
    </submittedName>
</protein>
<dbReference type="SUPFAM" id="SSF53756">
    <property type="entry name" value="UDP-Glycosyltransferase/glycogen phosphorylase"/>
    <property type="match status" value="1"/>
</dbReference>
<proteinExistence type="predicted"/>